<organism evidence="2 3">
    <name type="scientific">Micromonospora andamanensis</name>
    <dbReference type="NCBI Taxonomy" id="1287068"/>
    <lineage>
        <taxon>Bacteria</taxon>
        <taxon>Bacillati</taxon>
        <taxon>Actinomycetota</taxon>
        <taxon>Actinomycetes</taxon>
        <taxon>Micromonosporales</taxon>
        <taxon>Micromonosporaceae</taxon>
        <taxon>Micromonospora</taxon>
    </lineage>
</organism>
<comment type="caution">
    <text evidence="2">The sequence shown here is derived from an EMBL/GenBank/DDBJ whole genome shotgun (WGS) entry which is preliminary data.</text>
</comment>
<keyword evidence="3" id="KW-1185">Reference proteome</keyword>
<reference evidence="2 3" key="1">
    <citation type="submission" date="2021-01" db="EMBL/GenBank/DDBJ databases">
        <title>Whole genome shotgun sequence of Verrucosispora andamanensis NBRC 109075.</title>
        <authorList>
            <person name="Komaki H."/>
            <person name="Tamura T."/>
        </authorList>
    </citation>
    <scope>NUCLEOTIDE SEQUENCE [LARGE SCALE GENOMIC DNA]</scope>
    <source>
        <strain evidence="2 3">NBRC 109075</strain>
    </source>
</reference>
<evidence type="ECO:0000256" key="1">
    <source>
        <dbReference type="SAM" id="MobiDB-lite"/>
    </source>
</evidence>
<proteinExistence type="predicted"/>
<feature type="region of interest" description="Disordered" evidence="1">
    <location>
        <begin position="1"/>
        <end position="25"/>
    </location>
</feature>
<dbReference type="EMBL" id="BOOZ01000077">
    <property type="protein sequence ID" value="GIJ13080.1"/>
    <property type="molecule type" value="Genomic_DNA"/>
</dbReference>
<evidence type="ECO:0000313" key="2">
    <source>
        <dbReference type="EMBL" id="GIJ13080.1"/>
    </source>
</evidence>
<accession>A0ABQ4I5B7</accession>
<evidence type="ECO:0000313" key="3">
    <source>
        <dbReference type="Proteomes" id="UP000647017"/>
    </source>
</evidence>
<name>A0ABQ4I5B7_9ACTN</name>
<gene>
    <name evidence="2" type="ORF">Van01_62940</name>
</gene>
<sequence length="93" mass="10071">MSGEPEPGLQPDPLRPGHEQGDPLMVTVDGQDFRVQARPGAAGTYDFDWLSGPHDYGFGLSRSDGSMMSRAEMEAAIREFLAEIDPATGYLAE</sequence>
<dbReference type="RefSeq" id="WP_204015372.1">
    <property type="nucleotide sequence ID" value="NZ_BOOZ01000077.1"/>
</dbReference>
<dbReference type="Proteomes" id="UP000647017">
    <property type="component" value="Unassembled WGS sequence"/>
</dbReference>
<protein>
    <submittedName>
        <fullName evidence="2">Uncharacterized protein</fullName>
    </submittedName>
</protein>